<dbReference type="InterPro" id="IPR036188">
    <property type="entry name" value="FAD/NAD-bd_sf"/>
</dbReference>
<keyword evidence="4 8" id="KW-0560">Oxidoreductase</keyword>
<dbReference type="EMBL" id="CYTV01000001">
    <property type="protein sequence ID" value="CUI43183.1"/>
    <property type="molecule type" value="Genomic_DNA"/>
</dbReference>
<dbReference type="RefSeq" id="WP_043207712.1">
    <property type="nucleotide sequence ID" value="NZ_CAJGUP010000049.1"/>
</dbReference>
<accession>A0A0J6BT73</accession>
<proteinExistence type="inferred from homology"/>
<evidence type="ECO:0000313" key="9">
    <source>
        <dbReference type="Proteomes" id="UP000053096"/>
    </source>
</evidence>
<sequence length="593" mass="65422">MAKKLPEVDVVVIGMGWTGGILSKELAETGLKVVALERGEHRAPAEDFSVPHIRDELNFSTRHGLMIDTRRDTLTVRNNIKETALPMRRLGSFLPGDGLGGAGSHWNGHTWRWTDHEFKVRSLYEQKYGKKFIPAEMTVQDWGITYAELEPFYDRFEYVAGISGTAGNVGGKKTEGGNPFEAERKRDYPLPALERSHACDLFGAAAKKAGYHPFPMPTSNASKPYTNPDGSVFGQCQYCGFCERFGCESNAKGSPLITVIPLAKKQPTFELRTHAWVTKIVMDKQKKMATGVEYTNISTGEQLFQPAKLVVLSAYALNNVHLMLLSGIGKPYDPATGKGVVGRNYCYQTGAGATLFFEEGHIFNPFMSAGGLSTVIDDFNANWDFDRSQADARFVGGYTLSGGMYHGRPIEYHPVPAGTPRWGKAWKEAVQKWYLRAMSIGSSGSVMANRYNFLDLDPTYRNAIGQPLMRMTFDYKENEQRISAHAAKIINEIARSMSPTHLNEAKARMSWSVVPYQSTHNTGGTIMGTDPSLSVTNKYGQCWDAHNLFICGASLFGHNAAYNPTGPVGALAYYTADAIKGKYLKQPGALLHA</sequence>
<evidence type="ECO:0000256" key="3">
    <source>
        <dbReference type="ARBA" id="ARBA00022827"/>
    </source>
</evidence>
<evidence type="ECO:0000259" key="5">
    <source>
        <dbReference type="Pfam" id="PF00732"/>
    </source>
</evidence>
<dbReference type="EC" id="1.1.99.3" evidence="8"/>
<dbReference type="Proteomes" id="UP000092950">
    <property type="component" value="Chromosome"/>
</dbReference>
<dbReference type="AlphaFoldDB" id="A0A0J6BT73"/>
<dbReference type="InterPro" id="IPR007867">
    <property type="entry name" value="GMC_OxRtase_C"/>
</dbReference>
<keyword evidence="10" id="KW-1185">Reference proteome</keyword>
<gene>
    <name evidence="7" type="ORF">BBN53_07835</name>
    <name evidence="8" type="ORF">ERS370011_00575</name>
</gene>
<comment type="similarity">
    <text evidence="1">Belongs to the GMC oxidoreductase family.</text>
</comment>
<name>A0A0J6BT73_9BORD</name>
<evidence type="ECO:0000313" key="8">
    <source>
        <dbReference type="EMBL" id="CUI43183.1"/>
    </source>
</evidence>
<dbReference type="Proteomes" id="UP000053096">
    <property type="component" value="Unassembled WGS sequence"/>
</dbReference>
<protein>
    <submittedName>
        <fullName evidence="7">GMC family oxidoreductase</fullName>
    </submittedName>
    <submittedName>
        <fullName evidence="8">Gluconate 2-dehydrogenase flavoprotein</fullName>
        <ecNumber evidence="8">1.1.99.3</ecNumber>
    </submittedName>
</protein>
<dbReference type="OrthoDB" id="9787779at2"/>
<dbReference type="InterPro" id="IPR000172">
    <property type="entry name" value="GMC_OxRdtase_N"/>
</dbReference>
<dbReference type="KEGG" id="bpdz:BBN53_07835"/>
<evidence type="ECO:0000313" key="7">
    <source>
        <dbReference type="EMBL" id="ANY15815.1"/>
    </source>
</evidence>
<evidence type="ECO:0000259" key="6">
    <source>
        <dbReference type="Pfam" id="PF05199"/>
    </source>
</evidence>
<dbReference type="Pfam" id="PF00732">
    <property type="entry name" value="GMC_oxred_N"/>
    <property type="match status" value="1"/>
</dbReference>
<dbReference type="Gene3D" id="3.50.50.60">
    <property type="entry name" value="FAD/NAD(P)-binding domain"/>
    <property type="match status" value="2"/>
</dbReference>
<dbReference type="Pfam" id="PF05199">
    <property type="entry name" value="GMC_oxred_C"/>
    <property type="match status" value="1"/>
</dbReference>
<reference evidence="7 10" key="2">
    <citation type="submission" date="2016-07" db="EMBL/GenBank/DDBJ databases">
        <title>Complete genome sequences of Bordetella pseudohinzii.</title>
        <authorList>
            <person name="Spilker T."/>
            <person name="Darrah R."/>
            <person name="LiPuma J.J."/>
        </authorList>
    </citation>
    <scope>NUCLEOTIDE SEQUENCE [LARGE SCALE GENOMIC DNA]</scope>
    <source>
        <strain evidence="7 10">HI4681</strain>
    </source>
</reference>
<feature type="domain" description="Glucose-methanol-choline oxidoreductase C-terminal" evidence="6">
    <location>
        <begin position="452"/>
        <end position="572"/>
    </location>
</feature>
<organism evidence="8 9">
    <name type="scientific">Bordetella pseudohinzii</name>
    <dbReference type="NCBI Taxonomy" id="1331258"/>
    <lineage>
        <taxon>Bacteria</taxon>
        <taxon>Pseudomonadati</taxon>
        <taxon>Pseudomonadota</taxon>
        <taxon>Betaproteobacteria</taxon>
        <taxon>Burkholderiales</taxon>
        <taxon>Alcaligenaceae</taxon>
        <taxon>Bordetella</taxon>
    </lineage>
</organism>
<evidence type="ECO:0000256" key="4">
    <source>
        <dbReference type="ARBA" id="ARBA00023002"/>
    </source>
</evidence>
<dbReference type="PANTHER" id="PTHR46056">
    <property type="entry name" value="LONG-CHAIN-ALCOHOL OXIDASE"/>
    <property type="match status" value="1"/>
</dbReference>
<dbReference type="GO" id="GO:0033717">
    <property type="term" value="F:gluconate 2-dehydrogenase (acceptor) activity"/>
    <property type="evidence" value="ECO:0007669"/>
    <property type="project" value="UniProtKB-EC"/>
</dbReference>
<accession>A0A0M7CSS7</accession>
<dbReference type="EMBL" id="CP016440">
    <property type="protein sequence ID" value="ANY15815.1"/>
    <property type="molecule type" value="Genomic_DNA"/>
</dbReference>
<evidence type="ECO:0000313" key="10">
    <source>
        <dbReference type="Proteomes" id="UP000092950"/>
    </source>
</evidence>
<dbReference type="PANTHER" id="PTHR46056:SF12">
    <property type="entry name" value="LONG-CHAIN-ALCOHOL OXIDASE"/>
    <property type="match status" value="1"/>
</dbReference>
<reference evidence="8 9" key="1">
    <citation type="submission" date="2015-09" db="EMBL/GenBank/DDBJ databases">
        <authorList>
            <person name="Jackson K.R."/>
            <person name="Lunt B.L."/>
            <person name="Fisher J.N.B."/>
            <person name="Gardner A.V."/>
            <person name="Bailey M.E."/>
            <person name="Deus L.M."/>
            <person name="Earl A.S."/>
            <person name="Gibby P.D."/>
            <person name="Hartmann K.A."/>
            <person name="Liu J.E."/>
            <person name="Manci A.M."/>
            <person name="Nielsen D.A."/>
            <person name="Solomon M.B."/>
            <person name="Breakwell D.P."/>
            <person name="Burnett S.H."/>
            <person name="Grose J.H."/>
        </authorList>
    </citation>
    <scope>NUCLEOTIDE SEQUENCE [LARGE SCALE GENOMIC DNA]</scope>
    <source>
        <strain evidence="8 9">2789STDY5608636</strain>
    </source>
</reference>
<evidence type="ECO:0000256" key="2">
    <source>
        <dbReference type="ARBA" id="ARBA00022630"/>
    </source>
</evidence>
<dbReference type="SUPFAM" id="SSF51905">
    <property type="entry name" value="FAD/NAD(P)-binding domain"/>
    <property type="match status" value="1"/>
</dbReference>
<evidence type="ECO:0000256" key="1">
    <source>
        <dbReference type="ARBA" id="ARBA00010790"/>
    </source>
</evidence>
<dbReference type="GO" id="GO:0050660">
    <property type="term" value="F:flavin adenine dinucleotide binding"/>
    <property type="evidence" value="ECO:0007669"/>
    <property type="project" value="InterPro"/>
</dbReference>
<keyword evidence="2" id="KW-0285">Flavoprotein</keyword>
<keyword evidence="3" id="KW-0274">FAD</keyword>
<feature type="domain" description="Glucose-methanol-choline oxidoreductase N-terminal" evidence="5">
    <location>
        <begin position="233"/>
        <end position="345"/>
    </location>
</feature>